<evidence type="ECO:0000313" key="2">
    <source>
        <dbReference type="Proteomes" id="UP000292423"/>
    </source>
</evidence>
<dbReference type="OrthoDB" id="9153345at2"/>
<name>A0A4Q7ZBX7_9GAMM</name>
<reference evidence="1 2" key="1">
    <citation type="submission" date="2019-02" db="EMBL/GenBank/DDBJ databases">
        <title>Genomic Encyclopedia of Type Strains, Phase IV (KMG-IV): sequencing the most valuable type-strain genomes for metagenomic binning, comparative biology and taxonomic classification.</title>
        <authorList>
            <person name="Goeker M."/>
        </authorList>
    </citation>
    <scope>NUCLEOTIDE SEQUENCE [LARGE SCALE GENOMIC DNA]</scope>
    <source>
        <strain evidence="1 2">DSM 105135</strain>
    </source>
</reference>
<accession>A0A4Q7ZBX7</accession>
<dbReference type="Proteomes" id="UP000292423">
    <property type="component" value="Unassembled WGS sequence"/>
</dbReference>
<sequence>MSKPKKGAALLGAILTKAASRQQNFHSACLAMEISPTFLAEIFSPESKKSVDSLSNVYLKKIASYLEVPLAQVYILAGILSPSDFVLESDFSQDFQRILQIMRQDHLWTGLVPDDDTFAKTGTEIKLLIALLYERVTTQSLIAKANIDSASFDHPTPSNDGLPPESLQL</sequence>
<comment type="caution">
    <text evidence="1">The sequence shown here is derived from an EMBL/GenBank/DDBJ whole genome shotgun (WGS) entry which is preliminary data.</text>
</comment>
<keyword evidence="2" id="KW-1185">Reference proteome</keyword>
<organism evidence="1 2">
    <name type="scientific">Fluviicoccus keumensis</name>
    <dbReference type="NCBI Taxonomy" id="1435465"/>
    <lineage>
        <taxon>Bacteria</taxon>
        <taxon>Pseudomonadati</taxon>
        <taxon>Pseudomonadota</taxon>
        <taxon>Gammaproteobacteria</taxon>
        <taxon>Moraxellales</taxon>
        <taxon>Moraxellaceae</taxon>
        <taxon>Fluviicoccus</taxon>
    </lineage>
</organism>
<proteinExistence type="predicted"/>
<dbReference type="AlphaFoldDB" id="A0A4Q7ZBX7"/>
<evidence type="ECO:0000313" key="1">
    <source>
        <dbReference type="EMBL" id="RZU48118.1"/>
    </source>
</evidence>
<protein>
    <submittedName>
        <fullName evidence="1">Uncharacterized protein</fullName>
    </submittedName>
</protein>
<gene>
    <name evidence="1" type="ORF">EV700_0179</name>
</gene>
<dbReference type="EMBL" id="SHKX01000005">
    <property type="protein sequence ID" value="RZU48118.1"/>
    <property type="molecule type" value="Genomic_DNA"/>
</dbReference>
<dbReference type="RefSeq" id="WP_130410486.1">
    <property type="nucleotide sequence ID" value="NZ_SHKX01000005.1"/>
</dbReference>